<dbReference type="InterPro" id="IPR020084">
    <property type="entry name" value="NUDIX_hydrolase_CS"/>
</dbReference>
<dbReference type="InterPro" id="IPR000086">
    <property type="entry name" value="NUDIX_hydrolase_dom"/>
</dbReference>
<proteinExistence type="inferred from homology"/>
<comment type="similarity">
    <text evidence="3">Belongs to the Nudix hydrolase family. NudK subfamily.</text>
</comment>
<dbReference type="GO" id="GO:0005829">
    <property type="term" value="C:cytosol"/>
    <property type="evidence" value="ECO:0007669"/>
    <property type="project" value="TreeGrafter"/>
</dbReference>
<evidence type="ECO:0000256" key="6">
    <source>
        <dbReference type="ARBA" id="ARBA00032162"/>
    </source>
</evidence>
<dbReference type="AlphaFoldDB" id="A0A7V4TYM1"/>
<reference evidence="9" key="1">
    <citation type="journal article" date="2020" name="mSystems">
        <title>Genome- and Community-Level Interaction Insights into Carbon Utilization and Element Cycling Functions of Hydrothermarchaeota in Hydrothermal Sediment.</title>
        <authorList>
            <person name="Zhou Z."/>
            <person name="Liu Y."/>
            <person name="Xu W."/>
            <person name="Pan J."/>
            <person name="Luo Z.H."/>
            <person name="Li M."/>
        </authorList>
    </citation>
    <scope>NUCLEOTIDE SEQUENCE [LARGE SCALE GENOMIC DNA]</scope>
    <source>
        <strain evidence="9">HyVt-577</strain>
    </source>
</reference>
<comment type="cofactor">
    <cofactor evidence="2">
        <name>Mg(2+)</name>
        <dbReference type="ChEBI" id="CHEBI:18420"/>
    </cofactor>
</comment>
<accession>A0A7V4TYM1</accession>
<dbReference type="InterPro" id="IPR015797">
    <property type="entry name" value="NUDIX_hydrolase-like_dom_sf"/>
</dbReference>
<organism evidence="9">
    <name type="scientific">Caldithrix abyssi</name>
    <dbReference type="NCBI Taxonomy" id="187145"/>
    <lineage>
        <taxon>Bacteria</taxon>
        <taxon>Pseudomonadati</taxon>
        <taxon>Calditrichota</taxon>
        <taxon>Calditrichia</taxon>
        <taxon>Calditrichales</taxon>
        <taxon>Calditrichaceae</taxon>
        <taxon>Caldithrix</taxon>
    </lineage>
</organism>
<evidence type="ECO:0000256" key="4">
    <source>
        <dbReference type="ARBA" id="ARBA00016377"/>
    </source>
</evidence>
<gene>
    <name evidence="9" type="ORF">ENK44_03590</name>
</gene>
<dbReference type="PANTHER" id="PTHR11839">
    <property type="entry name" value="UDP/ADP-SUGAR PYROPHOSPHATASE"/>
    <property type="match status" value="1"/>
</dbReference>
<feature type="domain" description="Nudix hydrolase" evidence="8">
    <location>
        <begin position="40"/>
        <end position="168"/>
    </location>
</feature>
<comment type="catalytic activity">
    <reaction evidence="1">
        <text>GDP-alpha-D-mannose + H2O = alpha-D-mannose 1-phosphate + GMP + 2 H(+)</text>
        <dbReference type="Rhea" id="RHEA:27978"/>
        <dbReference type="ChEBI" id="CHEBI:15377"/>
        <dbReference type="ChEBI" id="CHEBI:15378"/>
        <dbReference type="ChEBI" id="CHEBI:57527"/>
        <dbReference type="ChEBI" id="CHEBI:58115"/>
        <dbReference type="ChEBI" id="CHEBI:58409"/>
    </reaction>
</comment>
<dbReference type="Pfam" id="PF00293">
    <property type="entry name" value="NUDIX"/>
    <property type="match status" value="1"/>
</dbReference>
<dbReference type="Proteomes" id="UP000885779">
    <property type="component" value="Unassembled WGS sequence"/>
</dbReference>
<evidence type="ECO:0000256" key="3">
    <source>
        <dbReference type="ARBA" id="ARBA00007275"/>
    </source>
</evidence>
<dbReference type="PROSITE" id="PS00893">
    <property type="entry name" value="NUDIX_BOX"/>
    <property type="match status" value="1"/>
</dbReference>
<dbReference type="GO" id="GO:0019693">
    <property type="term" value="P:ribose phosphate metabolic process"/>
    <property type="evidence" value="ECO:0007669"/>
    <property type="project" value="TreeGrafter"/>
</dbReference>
<name>A0A7V4TYM1_CALAY</name>
<protein>
    <recommendedName>
        <fullName evidence="4">GDP-mannose pyrophosphatase</fullName>
    </recommendedName>
    <alternativeName>
        <fullName evidence="6">GDP-mannose hydrolase</fullName>
    </alternativeName>
    <alternativeName>
        <fullName evidence="7">GDPMK</fullName>
    </alternativeName>
</protein>
<dbReference type="SUPFAM" id="SSF55811">
    <property type="entry name" value="Nudix"/>
    <property type="match status" value="1"/>
</dbReference>
<comment type="caution">
    <text evidence="9">The sequence shown here is derived from an EMBL/GenBank/DDBJ whole genome shotgun (WGS) entry which is preliminary data.</text>
</comment>
<evidence type="ECO:0000256" key="2">
    <source>
        <dbReference type="ARBA" id="ARBA00001946"/>
    </source>
</evidence>
<dbReference type="PROSITE" id="PS51462">
    <property type="entry name" value="NUDIX"/>
    <property type="match status" value="1"/>
</dbReference>
<evidence type="ECO:0000256" key="1">
    <source>
        <dbReference type="ARBA" id="ARBA00000847"/>
    </source>
</evidence>
<dbReference type="Gene3D" id="3.90.79.10">
    <property type="entry name" value="Nucleoside Triphosphate Pyrophosphohydrolase"/>
    <property type="match status" value="1"/>
</dbReference>
<dbReference type="GO" id="GO:0006753">
    <property type="term" value="P:nucleoside phosphate metabolic process"/>
    <property type="evidence" value="ECO:0007669"/>
    <property type="project" value="TreeGrafter"/>
</dbReference>
<evidence type="ECO:0000313" key="9">
    <source>
        <dbReference type="EMBL" id="HGY54764.1"/>
    </source>
</evidence>
<evidence type="ECO:0000256" key="5">
    <source>
        <dbReference type="ARBA" id="ARBA00022801"/>
    </source>
</evidence>
<dbReference type="EMBL" id="DRQG01000031">
    <property type="protein sequence ID" value="HGY54764.1"/>
    <property type="molecule type" value="Genomic_DNA"/>
</dbReference>
<dbReference type="GO" id="GO:0016787">
    <property type="term" value="F:hydrolase activity"/>
    <property type="evidence" value="ECO:0007669"/>
    <property type="project" value="UniProtKB-KW"/>
</dbReference>
<dbReference type="PANTHER" id="PTHR11839:SF18">
    <property type="entry name" value="NUDIX HYDROLASE DOMAIN-CONTAINING PROTEIN"/>
    <property type="match status" value="1"/>
</dbReference>
<dbReference type="CDD" id="cd24161">
    <property type="entry name" value="NUDIX_ADPRase_Ndx2"/>
    <property type="match status" value="1"/>
</dbReference>
<keyword evidence="5 9" id="KW-0378">Hydrolase</keyword>
<evidence type="ECO:0000259" key="8">
    <source>
        <dbReference type="PROSITE" id="PS51462"/>
    </source>
</evidence>
<sequence length="182" mass="21189">MKNPWKRLHSKQIYKNDWIRLREDEVITPSGSKGIYGVVETKPAIGIVPLTEDLQTYLVGQYRYTLDVYSWEIPEGGGKEDEDPLIGAKRELLEETGLSAKRWTFLDTLYTSNSFTDEIGYIYLAEELHQGQAEPDHTEDLKIRRLPFLEAWDMVLQGEIKDALAIIGLMRTYHFLRRQNRI</sequence>
<evidence type="ECO:0000256" key="7">
    <source>
        <dbReference type="ARBA" id="ARBA00032272"/>
    </source>
</evidence>